<dbReference type="GO" id="GO:0005829">
    <property type="term" value="C:cytosol"/>
    <property type="evidence" value="ECO:0007669"/>
    <property type="project" value="TreeGrafter"/>
</dbReference>
<sequence length="501" mass="57562">MNKEKVVLVVLDGFGIGEKDKNTNAIYAAKTPTLDLLIKKYSLAYLHASEEPVGIRKNQFGNSELGHMTLGSGRTIFGVGEIAHHLIKSNEYFKHLDSLPWMNNILSNHRVHIFGLYSSGCVHSDKENIDELIRYFENKNLEVYLHLFSDGRDTSKFCFYDDLKKLTEWISPKTKIASIAGRYYGMDRDKKFNLINQSYDAIVQKRFQNIDPLEYVKNQYSLGNDDEFIEPASFIGNEIINNNDNLIFMNFRSDRIRQIIHKFHKLDIFDENENVLTNSNIYSICTYPNVDSKGIIFEKKVINNTLNDLLIENNLKQLRIAETEKYAHVTFFFDTKKDINILKDEVMIPSPNVKTYDLKPEMSAKEITKYVIDNFDKYDFILINYANSDMVGHTGNFEATKKAVEYLDEQIKLLYSKIVLEQNAILIITADHGNSDCMIKNNEVIKTHTTADVPFIIASNKFALSKTLGSLQDVAPSILFIYNIDIPKEMTGTILIKEKNV</sequence>
<evidence type="ECO:0000256" key="10">
    <source>
        <dbReference type="PIRSR" id="PIRSR001492-1"/>
    </source>
</evidence>
<dbReference type="InterPro" id="IPR006124">
    <property type="entry name" value="Metalloenzyme"/>
</dbReference>
<dbReference type="GO" id="GO:0004619">
    <property type="term" value="F:phosphoglycerate mutase activity"/>
    <property type="evidence" value="ECO:0007669"/>
    <property type="project" value="UniProtKB-UniRule"/>
</dbReference>
<comment type="catalytic activity">
    <reaction evidence="1">
        <text>(2R)-2-phosphoglycerate = (2R)-3-phosphoglycerate</text>
        <dbReference type="Rhea" id="RHEA:15901"/>
        <dbReference type="ChEBI" id="CHEBI:58272"/>
        <dbReference type="ChEBI" id="CHEBI:58289"/>
        <dbReference type="EC" id="5.4.2.12"/>
    </reaction>
</comment>
<evidence type="ECO:0000256" key="3">
    <source>
        <dbReference type="ARBA" id="ARBA00004798"/>
    </source>
</evidence>
<dbReference type="PIRSF" id="PIRSF001492">
    <property type="entry name" value="IPGAM"/>
    <property type="match status" value="1"/>
</dbReference>
<feature type="binding site" evidence="11">
    <location>
        <position position="182"/>
    </location>
    <ligand>
        <name>substrate</name>
    </ligand>
</feature>
<name>A0A9E2KXT6_9BACT</name>
<evidence type="ECO:0000256" key="5">
    <source>
        <dbReference type="ARBA" id="ARBA00022723"/>
    </source>
</evidence>
<dbReference type="EC" id="5.4.2.12" evidence="9"/>
<evidence type="ECO:0000256" key="9">
    <source>
        <dbReference type="NCBIfam" id="TIGR01307"/>
    </source>
</evidence>
<feature type="binding site" evidence="12">
    <location>
        <position position="63"/>
    </location>
    <ligand>
        <name>Mn(2+)</name>
        <dbReference type="ChEBI" id="CHEBI:29035"/>
        <label>2</label>
    </ligand>
</feature>
<dbReference type="InterPro" id="IPR017850">
    <property type="entry name" value="Alkaline_phosphatase_core_sf"/>
</dbReference>
<evidence type="ECO:0000256" key="1">
    <source>
        <dbReference type="ARBA" id="ARBA00000370"/>
    </source>
</evidence>
<dbReference type="Gene3D" id="3.40.1450.10">
    <property type="entry name" value="BPG-independent phosphoglycerate mutase, domain B"/>
    <property type="match status" value="1"/>
</dbReference>
<feature type="binding site" evidence="12">
    <location>
        <position position="12"/>
    </location>
    <ligand>
        <name>Mn(2+)</name>
        <dbReference type="ChEBI" id="CHEBI:29035"/>
        <label>2</label>
    </ligand>
</feature>
<dbReference type="PANTHER" id="PTHR31637:SF0">
    <property type="entry name" value="2,3-BISPHOSPHOGLYCERATE-INDEPENDENT PHOSPHOGLYCERATE MUTASE"/>
    <property type="match status" value="1"/>
</dbReference>
<dbReference type="InterPro" id="IPR005995">
    <property type="entry name" value="Pgm_bpd_ind"/>
</dbReference>
<dbReference type="GO" id="GO:0030145">
    <property type="term" value="F:manganese ion binding"/>
    <property type="evidence" value="ECO:0007669"/>
    <property type="project" value="InterPro"/>
</dbReference>
<keyword evidence="7 12" id="KW-0464">Manganese</keyword>
<evidence type="ECO:0000256" key="8">
    <source>
        <dbReference type="ARBA" id="ARBA00023235"/>
    </source>
</evidence>
<keyword evidence="5 12" id="KW-0479">Metal-binding</keyword>
<dbReference type="SUPFAM" id="SSF53649">
    <property type="entry name" value="Alkaline phosphatase-like"/>
    <property type="match status" value="1"/>
</dbReference>
<dbReference type="AlphaFoldDB" id="A0A9E2KXT6"/>
<feature type="domain" description="Metalloenzyme" evidence="13">
    <location>
        <begin position="5"/>
        <end position="481"/>
    </location>
</feature>
<dbReference type="Gene3D" id="3.40.720.10">
    <property type="entry name" value="Alkaline Phosphatase, subunit A"/>
    <property type="match status" value="1"/>
</dbReference>
<dbReference type="InterPro" id="IPR011258">
    <property type="entry name" value="BPG-indep_PGM_N"/>
</dbReference>
<gene>
    <name evidence="15" type="primary">gpmI</name>
    <name evidence="15" type="ORF">H9897_02710</name>
</gene>
<feature type="active site" description="Phosphoserine intermediate" evidence="10">
    <location>
        <position position="63"/>
    </location>
</feature>
<proteinExistence type="inferred from homology"/>
<evidence type="ECO:0000313" key="15">
    <source>
        <dbReference type="EMBL" id="MBU3831042.1"/>
    </source>
</evidence>
<reference evidence="15" key="2">
    <citation type="submission" date="2021-04" db="EMBL/GenBank/DDBJ databases">
        <authorList>
            <person name="Gilroy R."/>
        </authorList>
    </citation>
    <scope>NUCLEOTIDE SEQUENCE</scope>
    <source>
        <strain evidence="15">A5-1222</strain>
    </source>
</reference>
<evidence type="ECO:0000256" key="12">
    <source>
        <dbReference type="PIRSR" id="PIRSR001492-3"/>
    </source>
</evidence>
<feature type="binding site" evidence="12">
    <location>
        <position position="431"/>
    </location>
    <ligand>
        <name>Mn(2+)</name>
        <dbReference type="ChEBI" id="CHEBI:29035"/>
        <label>2</label>
    </ligand>
</feature>
<dbReference type="NCBIfam" id="TIGR01307">
    <property type="entry name" value="pgm_bpd_ind"/>
    <property type="match status" value="1"/>
</dbReference>
<evidence type="ECO:0000256" key="7">
    <source>
        <dbReference type="ARBA" id="ARBA00023211"/>
    </source>
</evidence>
<feature type="binding site" evidence="12">
    <location>
        <position position="448"/>
    </location>
    <ligand>
        <name>Mn(2+)</name>
        <dbReference type="ChEBI" id="CHEBI:29035"/>
        <label>1</label>
    </ligand>
</feature>
<feature type="binding site" evidence="12">
    <location>
        <position position="389"/>
    </location>
    <ligand>
        <name>Mn(2+)</name>
        <dbReference type="ChEBI" id="CHEBI:29035"/>
        <label>1</label>
    </ligand>
</feature>
<evidence type="ECO:0000256" key="6">
    <source>
        <dbReference type="ARBA" id="ARBA00023152"/>
    </source>
</evidence>
<organism evidence="15 16">
    <name type="scientific">Candidatus Ureaplasma intestinipullorum</name>
    <dbReference type="NCBI Taxonomy" id="2838770"/>
    <lineage>
        <taxon>Bacteria</taxon>
        <taxon>Bacillati</taxon>
        <taxon>Mycoplasmatota</taxon>
        <taxon>Mycoplasmoidales</taxon>
        <taxon>Mycoplasmoidaceae</taxon>
        <taxon>Ureaplasma</taxon>
    </lineage>
</organism>
<evidence type="ECO:0000256" key="11">
    <source>
        <dbReference type="PIRSR" id="PIRSR001492-2"/>
    </source>
</evidence>
<feature type="binding site" evidence="11">
    <location>
        <begin position="152"/>
        <end position="153"/>
    </location>
    <ligand>
        <name>substrate</name>
    </ligand>
</feature>
<comment type="similarity">
    <text evidence="4">Belongs to the BPG-independent phosphoglycerate mutase family.</text>
</comment>
<feature type="binding site" evidence="11">
    <location>
        <position position="123"/>
    </location>
    <ligand>
        <name>substrate</name>
    </ligand>
</feature>
<feature type="binding site" evidence="11">
    <location>
        <begin position="252"/>
        <end position="255"/>
    </location>
    <ligand>
        <name>substrate</name>
    </ligand>
</feature>
<dbReference type="InterPro" id="IPR036646">
    <property type="entry name" value="PGAM_B_sf"/>
</dbReference>
<feature type="binding site" evidence="12">
    <location>
        <position position="393"/>
    </location>
    <ligand>
        <name>Mn(2+)</name>
        <dbReference type="ChEBI" id="CHEBI:29035"/>
        <label>1</label>
    </ligand>
</feature>
<dbReference type="SUPFAM" id="SSF64158">
    <property type="entry name" value="2,3-Bisphosphoglycerate-independent phosphoglycerate mutase, substrate-binding domain"/>
    <property type="match status" value="1"/>
</dbReference>
<reference evidence="15" key="1">
    <citation type="journal article" date="2021" name="PeerJ">
        <title>Extensive microbial diversity within the chicken gut microbiome revealed by metagenomics and culture.</title>
        <authorList>
            <person name="Gilroy R."/>
            <person name="Ravi A."/>
            <person name="Getino M."/>
            <person name="Pursley I."/>
            <person name="Horton D.L."/>
            <person name="Alikhan N.F."/>
            <person name="Baker D."/>
            <person name="Gharbi K."/>
            <person name="Hall N."/>
            <person name="Watson M."/>
            <person name="Adriaenssens E.M."/>
            <person name="Foster-Nyarko E."/>
            <person name="Jarju S."/>
            <person name="Secka A."/>
            <person name="Antonio M."/>
            <person name="Oren A."/>
            <person name="Chaudhuri R.R."/>
            <person name="La Ragione R."/>
            <person name="Hildebrand F."/>
            <person name="Pallen M.J."/>
        </authorList>
    </citation>
    <scope>NUCLEOTIDE SEQUENCE</scope>
    <source>
        <strain evidence="15">A5-1222</strain>
    </source>
</reference>
<dbReference type="Pfam" id="PF01676">
    <property type="entry name" value="Metalloenzyme"/>
    <property type="match status" value="1"/>
</dbReference>
<comment type="pathway">
    <text evidence="3">Carbohydrate degradation; glycolysis; pyruvate from D-glyceraldehyde 3-phosphate: step 3/5.</text>
</comment>
<dbReference type="GO" id="GO:0006007">
    <property type="term" value="P:glucose catabolic process"/>
    <property type="evidence" value="ECO:0007669"/>
    <property type="project" value="InterPro"/>
</dbReference>
<evidence type="ECO:0000256" key="2">
    <source>
        <dbReference type="ARBA" id="ARBA00001936"/>
    </source>
</evidence>
<dbReference type="GO" id="GO:0006096">
    <property type="term" value="P:glycolytic process"/>
    <property type="evidence" value="ECO:0007669"/>
    <property type="project" value="UniProtKB-UniRule"/>
</dbReference>
<evidence type="ECO:0000313" key="16">
    <source>
        <dbReference type="Proteomes" id="UP000824247"/>
    </source>
</evidence>
<accession>A0A9E2KXT6</accession>
<dbReference type="Pfam" id="PF06415">
    <property type="entry name" value="iPGM_N"/>
    <property type="match status" value="1"/>
</dbReference>
<keyword evidence="8 15" id="KW-0413">Isomerase</keyword>
<feature type="domain" description="BPG-independent PGAM N-terminal" evidence="14">
    <location>
        <begin position="87"/>
        <end position="287"/>
    </location>
</feature>
<keyword evidence="6" id="KW-0324">Glycolysis</keyword>
<evidence type="ECO:0000256" key="4">
    <source>
        <dbReference type="ARBA" id="ARBA00008819"/>
    </source>
</evidence>
<evidence type="ECO:0000259" key="14">
    <source>
        <dbReference type="Pfam" id="PF06415"/>
    </source>
</evidence>
<evidence type="ECO:0000259" key="13">
    <source>
        <dbReference type="Pfam" id="PF01676"/>
    </source>
</evidence>
<protein>
    <recommendedName>
        <fullName evidence="9">2,3-bisphosphoglycerate-independent phosphoglycerate mutase</fullName>
        <ecNumber evidence="9">5.4.2.12</ecNumber>
    </recommendedName>
</protein>
<dbReference type="PANTHER" id="PTHR31637">
    <property type="entry name" value="2,3-BISPHOSPHOGLYCERATE-INDEPENDENT PHOSPHOGLYCERATE MUTASE"/>
    <property type="match status" value="1"/>
</dbReference>
<feature type="binding site" evidence="12">
    <location>
        <position position="432"/>
    </location>
    <ligand>
        <name>Mn(2+)</name>
        <dbReference type="ChEBI" id="CHEBI:29035"/>
        <label>2</label>
    </ligand>
</feature>
<dbReference type="CDD" id="cd16010">
    <property type="entry name" value="iPGM"/>
    <property type="match status" value="1"/>
</dbReference>
<feature type="binding site" evidence="11">
    <location>
        <position position="325"/>
    </location>
    <ligand>
        <name>substrate</name>
    </ligand>
</feature>
<feature type="binding site" evidence="11">
    <location>
        <position position="188"/>
    </location>
    <ligand>
        <name>substrate</name>
    </ligand>
</feature>
<comment type="caution">
    <text evidence="15">The sequence shown here is derived from an EMBL/GenBank/DDBJ whole genome shotgun (WGS) entry which is preliminary data.</text>
</comment>
<dbReference type="EMBL" id="JAHLFM010000041">
    <property type="protein sequence ID" value="MBU3831042.1"/>
    <property type="molecule type" value="Genomic_DNA"/>
</dbReference>
<comment type="cofactor">
    <cofactor evidence="2">
        <name>Mn(2+)</name>
        <dbReference type="ChEBI" id="CHEBI:29035"/>
    </cofactor>
</comment>
<dbReference type="Proteomes" id="UP000824247">
    <property type="component" value="Unassembled WGS sequence"/>
</dbReference>